<accession>A0ABR9CJZ3</accession>
<keyword evidence="3" id="KW-1185">Reference proteome</keyword>
<reference evidence="2 3" key="2">
    <citation type="journal article" date="2021" name="Int. J. Syst. Evol. Microbiol.">
        <title>Roseibium litorale sp. nov., isolated from a tidal flat sediment and proposal for the reclassification of Labrenzia polysiphoniae as Roseibium polysiphoniae comb. nov.</title>
        <authorList>
            <person name="Liu Y."/>
            <person name="Pei T."/>
            <person name="Du J."/>
            <person name="Chao M."/>
            <person name="Deng M.R."/>
            <person name="Zhu H."/>
        </authorList>
    </citation>
    <scope>NUCLEOTIDE SEQUENCE [LARGE SCALE GENOMIC DNA]</scope>
    <source>
        <strain evidence="2 3">4C16A</strain>
    </source>
</reference>
<keyword evidence="1" id="KW-0472">Membrane</keyword>
<evidence type="ECO:0000256" key="1">
    <source>
        <dbReference type="SAM" id="Phobius"/>
    </source>
</evidence>
<feature type="transmembrane region" description="Helical" evidence="1">
    <location>
        <begin position="39"/>
        <end position="58"/>
    </location>
</feature>
<keyword evidence="1" id="KW-1133">Transmembrane helix</keyword>
<proteinExistence type="predicted"/>
<name>A0ABR9CJZ3_9HYPH</name>
<dbReference type="Proteomes" id="UP000632063">
    <property type="component" value="Unassembled WGS sequence"/>
</dbReference>
<evidence type="ECO:0000313" key="3">
    <source>
        <dbReference type="Proteomes" id="UP000632063"/>
    </source>
</evidence>
<organism evidence="2 3">
    <name type="scientific">Roseibium litorale</name>
    <dbReference type="NCBI Taxonomy" id="2803841"/>
    <lineage>
        <taxon>Bacteria</taxon>
        <taxon>Pseudomonadati</taxon>
        <taxon>Pseudomonadota</taxon>
        <taxon>Alphaproteobacteria</taxon>
        <taxon>Hyphomicrobiales</taxon>
        <taxon>Stappiaceae</taxon>
        <taxon>Roseibium</taxon>
    </lineage>
</organism>
<dbReference type="EMBL" id="JACYXI010000001">
    <property type="protein sequence ID" value="MBD8890637.1"/>
    <property type="molecule type" value="Genomic_DNA"/>
</dbReference>
<dbReference type="RefSeq" id="WP_192146473.1">
    <property type="nucleotide sequence ID" value="NZ_JACYXI010000001.1"/>
</dbReference>
<gene>
    <name evidence="2" type="ORF">IG616_03700</name>
</gene>
<evidence type="ECO:0000313" key="2">
    <source>
        <dbReference type="EMBL" id="MBD8890637.1"/>
    </source>
</evidence>
<protein>
    <recommendedName>
        <fullName evidence="4">DUF3329 domain-containing protein</fullName>
    </recommendedName>
</protein>
<evidence type="ECO:0008006" key="4">
    <source>
        <dbReference type="Google" id="ProtNLM"/>
    </source>
</evidence>
<keyword evidence="1" id="KW-0812">Transmembrane</keyword>
<sequence length="74" mass="8473">MIKSNTYHPFFRPLWRRIALVASCLLWAGFEAYMGNSSWALIMLAISAYAAWAYLFAWQEPETATEDKKPGSQP</sequence>
<reference evidence="3" key="1">
    <citation type="submission" date="2020-09" db="EMBL/GenBank/DDBJ databases">
        <title>The genome sequence of strain Labrenzia suaedae 4C16A.</title>
        <authorList>
            <person name="Liu Y."/>
        </authorList>
    </citation>
    <scope>NUCLEOTIDE SEQUENCE [LARGE SCALE GENOMIC DNA]</scope>
    <source>
        <strain evidence="3">4C16A</strain>
    </source>
</reference>
<feature type="transmembrane region" description="Helical" evidence="1">
    <location>
        <begin position="14"/>
        <end position="33"/>
    </location>
</feature>
<comment type="caution">
    <text evidence="2">The sequence shown here is derived from an EMBL/GenBank/DDBJ whole genome shotgun (WGS) entry which is preliminary data.</text>
</comment>